<proteinExistence type="predicted"/>
<evidence type="ECO:0000313" key="1">
    <source>
        <dbReference type="EMBL" id="KAK9842506.1"/>
    </source>
</evidence>
<sequence>MVDEVDRLLPLAPSPEQVAFCSGDLVALWQRLGLSALVTLAAVKNAGLAAGALTFPLWWPLLQAAGRNRAVRSRFRHVGFWRARVVDVEVTQRATRGRLAEPSLRVLVGDASGARSEVLVPFLRRYESIEVGEPAELLVLSQRRKFDSFKALKEVYLPESGLWLADYPYVSRAAFLAVSLDLDRERRAGEPAEFAR</sequence>
<protein>
    <submittedName>
        <fullName evidence="1">Uncharacterized protein</fullName>
    </submittedName>
</protein>
<gene>
    <name evidence="1" type="ORF">WJX81_003292</name>
</gene>
<evidence type="ECO:0000313" key="2">
    <source>
        <dbReference type="Proteomes" id="UP001445335"/>
    </source>
</evidence>
<comment type="caution">
    <text evidence="1">The sequence shown here is derived from an EMBL/GenBank/DDBJ whole genome shotgun (WGS) entry which is preliminary data.</text>
</comment>
<accession>A0AAW1S8T2</accession>
<keyword evidence="2" id="KW-1185">Reference proteome</keyword>
<dbReference type="Proteomes" id="UP001445335">
    <property type="component" value="Unassembled WGS sequence"/>
</dbReference>
<reference evidence="1 2" key="1">
    <citation type="journal article" date="2024" name="Nat. Commun.">
        <title>Phylogenomics reveals the evolutionary origins of lichenization in chlorophyte algae.</title>
        <authorList>
            <person name="Puginier C."/>
            <person name="Libourel C."/>
            <person name="Otte J."/>
            <person name="Skaloud P."/>
            <person name="Haon M."/>
            <person name="Grisel S."/>
            <person name="Petersen M."/>
            <person name="Berrin J.G."/>
            <person name="Delaux P.M."/>
            <person name="Dal Grande F."/>
            <person name="Keller J."/>
        </authorList>
    </citation>
    <scope>NUCLEOTIDE SEQUENCE [LARGE SCALE GENOMIC DNA]</scope>
    <source>
        <strain evidence="1 2">SAG 245.80</strain>
    </source>
</reference>
<organism evidence="1 2">
    <name type="scientific">Elliptochloris bilobata</name>
    <dbReference type="NCBI Taxonomy" id="381761"/>
    <lineage>
        <taxon>Eukaryota</taxon>
        <taxon>Viridiplantae</taxon>
        <taxon>Chlorophyta</taxon>
        <taxon>core chlorophytes</taxon>
        <taxon>Trebouxiophyceae</taxon>
        <taxon>Trebouxiophyceae incertae sedis</taxon>
        <taxon>Elliptochloris clade</taxon>
        <taxon>Elliptochloris</taxon>
    </lineage>
</organism>
<name>A0AAW1S8T2_9CHLO</name>
<dbReference type="EMBL" id="JALJOU010000007">
    <property type="protein sequence ID" value="KAK9842506.1"/>
    <property type="molecule type" value="Genomic_DNA"/>
</dbReference>
<dbReference type="AlphaFoldDB" id="A0AAW1S8T2"/>